<name>A0AA36Y5X7_9FIRM</name>
<dbReference type="Gene3D" id="3.40.109.10">
    <property type="entry name" value="NADH Oxidase"/>
    <property type="match status" value="1"/>
</dbReference>
<comment type="caution">
    <text evidence="7">The sequence shown here is derived from an EMBL/GenBank/DDBJ whole genome shotgun (WGS) entry which is preliminary data.</text>
</comment>
<dbReference type="PANTHER" id="PTHR43673:SF2">
    <property type="entry name" value="NITROREDUCTASE"/>
    <property type="match status" value="1"/>
</dbReference>
<keyword evidence="8" id="KW-1185">Reference proteome</keyword>
<dbReference type="AlphaFoldDB" id="A0AA36Y5X7"/>
<dbReference type="InterPro" id="IPR029479">
    <property type="entry name" value="Nitroreductase"/>
</dbReference>
<proteinExistence type="inferred from homology"/>
<dbReference type="GeneID" id="86940850"/>
<reference evidence="7 8" key="1">
    <citation type="submission" date="2011-10" db="EMBL/GenBank/DDBJ databases">
        <title>The Genome Sequence of Lachnospiraceae bacterium ACC2.</title>
        <authorList>
            <consortium name="The Broad Institute Genome Sequencing Platform"/>
            <person name="Earl A."/>
            <person name="Ward D."/>
            <person name="Feldgarden M."/>
            <person name="Gevers D."/>
            <person name="Sizova M."/>
            <person name="Hazen A."/>
            <person name="Epstein S."/>
            <person name="Young S.K."/>
            <person name="Zeng Q."/>
            <person name="Gargeya S."/>
            <person name="Fitzgerald M."/>
            <person name="Haas B."/>
            <person name="Abouelleil A."/>
            <person name="Alvarado L."/>
            <person name="Arachchi H.M."/>
            <person name="Berlin A."/>
            <person name="Brown A."/>
            <person name="Chapman S.B."/>
            <person name="Chen Z."/>
            <person name="Dunbar C."/>
            <person name="Freedman E."/>
            <person name="Gearin G."/>
            <person name="Goldberg J."/>
            <person name="Griggs A."/>
            <person name="Gujja S."/>
            <person name="Heiman D."/>
            <person name="Howarth C."/>
            <person name="Larson L."/>
            <person name="Lui A."/>
            <person name="MacDonald P.J.P."/>
            <person name="Montmayeur A."/>
            <person name="Murphy C."/>
            <person name="Neiman D."/>
            <person name="Pearson M."/>
            <person name="Priest M."/>
            <person name="Roberts A."/>
            <person name="Saif S."/>
            <person name="Shea T."/>
            <person name="Shenoy N."/>
            <person name="Sisk P."/>
            <person name="Stolte C."/>
            <person name="Sykes S."/>
            <person name="Wortman J."/>
            <person name="Nusbaum C."/>
            <person name="Birren B."/>
        </authorList>
    </citation>
    <scope>NUCLEOTIDE SEQUENCE [LARGE SCALE GENOMIC DNA]</scope>
    <source>
        <strain evidence="7 8">ACC2</strain>
    </source>
</reference>
<evidence type="ECO:0000256" key="3">
    <source>
        <dbReference type="ARBA" id="ARBA00022630"/>
    </source>
</evidence>
<organism evidence="7 8">
    <name type="scientific">Stomatobaculum longum</name>
    <dbReference type="NCBI Taxonomy" id="796942"/>
    <lineage>
        <taxon>Bacteria</taxon>
        <taxon>Bacillati</taxon>
        <taxon>Bacillota</taxon>
        <taxon>Clostridia</taxon>
        <taxon>Lachnospirales</taxon>
        <taxon>Lachnospiraceae</taxon>
        <taxon>Stomatobaculum</taxon>
    </lineage>
</organism>
<evidence type="ECO:0000256" key="5">
    <source>
        <dbReference type="ARBA" id="ARBA00023002"/>
    </source>
</evidence>
<feature type="domain" description="Nitroreductase" evidence="6">
    <location>
        <begin position="70"/>
        <end position="148"/>
    </location>
</feature>
<comment type="similarity">
    <text evidence="2">Belongs to the nitroreductase family.</text>
</comment>
<comment type="cofactor">
    <cofactor evidence="1">
        <name>FMN</name>
        <dbReference type="ChEBI" id="CHEBI:58210"/>
    </cofactor>
</comment>
<evidence type="ECO:0000256" key="2">
    <source>
        <dbReference type="ARBA" id="ARBA00007118"/>
    </source>
</evidence>
<evidence type="ECO:0000313" key="7">
    <source>
        <dbReference type="EMBL" id="EHO17495.1"/>
    </source>
</evidence>
<evidence type="ECO:0000256" key="1">
    <source>
        <dbReference type="ARBA" id="ARBA00001917"/>
    </source>
</evidence>
<dbReference type="Pfam" id="PF00881">
    <property type="entry name" value="Nitroreductase"/>
    <property type="match status" value="2"/>
</dbReference>
<dbReference type="Proteomes" id="UP000018466">
    <property type="component" value="Unassembled WGS sequence"/>
</dbReference>
<evidence type="ECO:0000259" key="6">
    <source>
        <dbReference type="Pfam" id="PF00881"/>
    </source>
</evidence>
<dbReference type="InterPro" id="IPR000415">
    <property type="entry name" value="Nitroreductase-like"/>
</dbReference>
<feature type="domain" description="Nitroreductase" evidence="6">
    <location>
        <begin position="10"/>
        <end position="64"/>
    </location>
</feature>
<protein>
    <recommendedName>
        <fullName evidence="6">Nitroreductase domain-containing protein</fullName>
    </recommendedName>
</protein>
<accession>A0AA36Y5X7</accession>
<evidence type="ECO:0000256" key="4">
    <source>
        <dbReference type="ARBA" id="ARBA00022643"/>
    </source>
</evidence>
<keyword evidence="5" id="KW-0560">Oxidoreductase</keyword>
<gene>
    <name evidence="7" type="ORF">HMPREF9623_01094</name>
</gene>
<keyword evidence="3" id="KW-0285">Flavoprotein</keyword>
<keyword evidence="4" id="KW-0288">FMN</keyword>
<dbReference type="EMBL" id="AGEL01000006">
    <property type="protein sequence ID" value="EHO17495.1"/>
    <property type="molecule type" value="Genomic_DNA"/>
</dbReference>
<dbReference type="SUPFAM" id="SSF55469">
    <property type="entry name" value="FMN-dependent nitroreductase-like"/>
    <property type="match status" value="1"/>
</dbReference>
<dbReference type="RefSeq" id="WP_009532927.1">
    <property type="nucleotide sequence ID" value="NZ_CAUQEI010000004.1"/>
</dbReference>
<dbReference type="CDD" id="cd20609">
    <property type="entry name" value="nitroreductase"/>
    <property type="match status" value="1"/>
</dbReference>
<sequence length="173" mass="19352">MDKMNFLEFARERYSCRKLTGAPVAAEKLERILEAARIAPTAHNEQPFRVFLLESPEAVEKVHEITPCIFGADCFLMVAAVPGEAWVREFDQTNFATVDASIVATHIMLAIEAEGLGTTWVGYFDAPRAKELFPVMAPYELIALFPIGEKAAEAHPAHLHEKRKPIADLVERF</sequence>
<dbReference type="GO" id="GO:0016491">
    <property type="term" value="F:oxidoreductase activity"/>
    <property type="evidence" value="ECO:0007669"/>
    <property type="project" value="UniProtKB-KW"/>
</dbReference>
<evidence type="ECO:0000313" key="8">
    <source>
        <dbReference type="Proteomes" id="UP000018466"/>
    </source>
</evidence>
<dbReference type="PANTHER" id="PTHR43673">
    <property type="entry name" value="NAD(P)H NITROREDUCTASE YDGI-RELATED"/>
    <property type="match status" value="1"/>
</dbReference>